<comment type="caution">
    <text evidence="9">The sequence shown here is derived from an EMBL/GenBank/DDBJ whole genome shotgun (WGS) entry which is preliminary data.</text>
</comment>
<keyword evidence="5" id="KW-0408">Iron</keyword>
<dbReference type="PANTHER" id="PTHR33693:SF1">
    <property type="entry name" value="TYPE-4 URACIL-DNA GLYCOSYLASE"/>
    <property type="match status" value="1"/>
</dbReference>
<dbReference type="SUPFAM" id="SSF52141">
    <property type="entry name" value="Uracil-DNA glycosylase-like"/>
    <property type="match status" value="1"/>
</dbReference>
<dbReference type="EMBL" id="JACNJN010000064">
    <property type="protein sequence ID" value="MBC8334426.1"/>
    <property type="molecule type" value="Genomic_DNA"/>
</dbReference>
<dbReference type="Proteomes" id="UP000614469">
    <property type="component" value="Unassembled WGS sequence"/>
</dbReference>
<dbReference type="InterPro" id="IPR005122">
    <property type="entry name" value="Uracil-DNA_glycosylase-like"/>
</dbReference>
<evidence type="ECO:0000256" key="4">
    <source>
        <dbReference type="ARBA" id="ARBA00022801"/>
    </source>
</evidence>
<gene>
    <name evidence="9" type="ORF">H8E29_04100</name>
</gene>
<keyword evidence="7" id="KW-0234">DNA repair</keyword>
<dbReference type="SMART" id="SM00987">
    <property type="entry name" value="UreE_C"/>
    <property type="match status" value="1"/>
</dbReference>
<protein>
    <submittedName>
        <fullName evidence="9">Uracil-DNA glycosylase</fullName>
    </submittedName>
</protein>
<keyword evidence="6" id="KW-0411">Iron-sulfur</keyword>
<dbReference type="SMART" id="SM00986">
    <property type="entry name" value="UDG"/>
    <property type="match status" value="1"/>
</dbReference>
<evidence type="ECO:0000256" key="5">
    <source>
        <dbReference type="ARBA" id="ARBA00023004"/>
    </source>
</evidence>
<evidence type="ECO:0000313" key="10">
    <source>
        <dbReference type="Proteomes" id="UP000614469"/>
    </source>
</evidence>
<dbReference type="GO" id="GO:0097506">
    <property type="term" value="F:deaminated base DNA N-glycosylase activity"/>
    <property type="evidence" value="ECO:0007669"/>
    <property type="project" value="UniProtKB-ARBA"/>
</dbReference>
<dbReference type="PANTHER" id="PTHR33693">
    <property type="entry name" value="TYPE-5 URACIL-DNA GLYCOSYLASE"/>
    <property type="match status" value="1"/>
</dbReference>
<keyword evidence="2" id="KW-0479">Metal-binding</keyword>
<dbReference type="InterPro" id="IPR051536">
    <property type="entry name" value="UDG_Type-4/5"/>
</dbReference>
<keyword evidence="4" id="KW-0378">Hydrolase</keyword>
<dbReference type="GO" id="GO:0046872">
    <property type="term" value="F:metal ion binding"/>
    <property type="evidence" value="ECO:0007669"/>
    <property type="project" value="UniProtKB-KW"/>
</dbReference>
<name>A0A8J6NKA8_9CHLR</name>
<evidence type="ECO:0000259" key="8">
    <source>
        <dbReference type="SMART" id="SM00986"/>
    </source>
</evidence>
<proteinExistence type="predicted"/>
<evidence type="ECO:0000256" key="1">
    <source>
        <dbReference type="ARBA" id="ARBA00022485"/>
    </source>
</evidence>
<dbReference type="Pfam" id="PF03167">
    <property type="entry name" value="UDG"/>
    <property type="match status" value="1"/>
</dbReference>
<dbReference type="GO" id="GO:0006281">
    <property type="term" value="P:DNA repair"/>
    <property type="evidence" value="ECO:0007669"/>
    <property type="project" value="UniProtKB-KW"/>
</dbReference>
<evidence type="ECO:0000256" key="3">
    <source>
        <dbReference type="ARBA" id="ARBA00022763"/>
    </source>
</evidence>
<keyword evidence="3" id="KW-0227">DNA damage</keyword>
<sequence length="198" mass="22388">MMQKFNTLDSLIETMLQMEDDLLANAGTRVVISRGNPHAKVLVVGEAPGPQENIQGVPFVGRAGKMLEKIFAAVEFDSEKDIYITNSVFRMPPGEGGKTFRKPTTEEIEHYRPYVLEIIRLVGAPIILLTGNVACQSILRKTGITRLRGQWIEMDGHWIMPIFHPSYLLRNPSKEPGAPKSMMWDDIREVRRKVDTLN</sequence>
<dbReference type="CDD" id="cd10030">
    <property type="entry name" value="UDG-F4_TTUDGA_SPO1dp_like"/>
    <property type="match status" value="1"/>
</dbReference>
<organism evidence="9 10">
    <name type="scientific">Candidatus Desulfolinea nitratireducens</name>
    <dbReference type="NCBI Taxonomy" id="2841698"/>
    <lineage>
        <taxon>Bacteria</taxon>
        <taxon>Bacillati</taxon>
        <taxon>Chloroflexota</taxon>
        <taxon>Anaerolineae</taxon>
        <taxon>Anaerolineales</taxon>
        <taxon>Anaerolineales incertae sedis</taxon>
        <taxon>Candidatus Desulfolinea</taxon>
    </lineage>
</organism>
<reference evidence="9 10" key="1">
    <citation type="submission" date="2020-08" db="EMBL/GenBank/DDBJ databases">
        <title>Bridging the membrane lipid divide: bacteria of the FCB group superphylum have the potential to synthesize archaeal ether lipids.</title>
        <authorList>
            <person name="Villanueva L."/>
            <person name="Von Meijenfeldt F.A.B."/>
            <person name="Westbye A.B."/>
            <person name="Yadav S."/>
            <person name="Hopmans E.C."/>
            <person name="Dutilh B.E."/>
            <person name="Sinninghe Damste J.S."/>
        </authorList>
    </citation>
    <scope>NUCLEOTIDE SEQUENCE [LARGE SCALE GENOMIC DNA]</scope>
    <source>
        <strain evidence="9">NIOZ-UU36</strain>
    </source>
</reference>
<dbReference type="Gene3D" id="3.40.470.10">
    <property type="entry name" value="Uracil-DNA glycosylase-like domain"/>
    <property type="match status" value="1"/>
</dbReference>
<dbReference type="AlphaFoldDB" id="A0A8J6NKA8"/>
<accession>A0A8J6NKA8</accession>
<evidence type="ECO:0000313" key="9">
    <source>
        <dbReference type="EMBL" id="MBC8334426.1"/>
    </source>
</evidence>
<dbReference type="GO" id="GO:0051539">
    <property type="term" value="F:4 iron, 4 sulfur cluster binding"/>
    <property type="evidence" value="ECO:0007669"/>
    <property type="project" value="UniProtKB-KW"/>
</dbReference>
<keyword evidence="1" id="KW-0004">4Fe-4S</keyword>
<evidence type="ECO:0000256" key="2">
    <source>
        <dbReference type="ARBA" id="ARBA00022723"/>
    </source>
</evidence>
<evidence type="ECO:0000256" key="6">
    <source>
        <dbReference type="ARBA" id="ARBA00023014"/>
    </source>
</evidence>
<dbReference type="InterPro" id="IPR036895">
    <property type="entry name" value="Uracil-DNA_glycosylase-like_sf"/>
</dbReference>
<evidence type="ECO:0000256" key="7">
    <source>
        <dbReference type="ARBA" id="ARBA00023204"/>
    </source>
</evidence>
<feature type="domain" description="Uracil-DNA glycosylase-like" evidence="8">
    <location>
        <begin position="32"/>
        <end position="188"/>
    </location>
</feature>